<dbReference type="AlphaFoldDB" id="A0A5M8QDH5"/>
<dbReference type="GO" id="GO:0003954">
    <property type="term" value="F:NADH dehydrogenase activity"/>
    <property type="evidence" value="ECO:0007669"/>
    <property type="project" value="TreeGrafter"/>
</dbReference>
<evidence type="ECO:0000256" key="6">
    <source>
        <dbReference type="SAM" id="Phobius"/>
    </source>
</evidence>
<dbReference type="Proteomes" id="UP000323221">
    <property type="component" value="Unassembled WGS sequence"/>
</dbReference>
<feature type="transmembrane region" description="Helical" evidence="6">
    <location>
        <begin position="105"/>
        <end position="126"/>
    </location>
</feature>
<evidence type="ECO:0000256" key="1">
    <source>
        <dbReference type="ARBA" id="ARBA00004141"/>
    </source>
</evidence>
<comment type="caution">
    <text evidence="7">The sequence shown here is derived from an EMBL/GenBank/DDBJ whole genome shotgun (WGS) entry which is preliminary data.</text>
</comment>
<feature type="transmembrane region" description="Helical" evidence="6">
    <location>
        <begin position="179"/>
        <end position="202"/>
    </location>
</feature>
<gene>
    <name evidence="7" type="ORF">FQ330_07765</name>
</gene>
<dbReference type="GO" id="GO:0009060">
    <property type="term" value="P:aerobic respiration"/>
    <property type="evidence" value="ECO:0007669"/>
    <property type="project" value="TreeGrafter"/>
</dbReference>
<evidence type="ECO:0000313" key="8">
    <source>
        <dbReference type="Proteomes" id="UP000323221"/>
    </source>
</evidence>
<dbReference type="Pfam" id="PF00146">
    <property type="entry name" value="NADHdh"/>
    <property type="match status" value="1"/>
</dbReference>
<organism evidence="7 8">
    <name type="scientific">Agrococcus sediminis</name>
    <dbReference type="NCBI Taxonomy" id="2599924"/>
    <lineage>
        <taxon>Bacteria</taxon>
        <taxon>Bacillati</taxon>
        <taxon>Actinomycetota</taxon>
        <taxon>Actinomycetes</taxon>
        <taxon>Micrococcales</taxon>
        <taxon>Microbacteriaceae</taxon>
        <taxon>Agrococcus</taxon>
    </lineage>
</organism>
<feature type="transmembrane region" description="Helical" evidence="6">
    <location>
        <begin position="285"/>
        <end position="309"/>
    </location>
</feature>
<evidence type="ECO:0000256" key="4">
    <source>
        <dbReference type="ARBA" id="ARBA00023136"/>
    </source>
</evidence>
<comment type="subcellular location">
    <subcellularLocation>
        <location evidence="5">Cell membrane</location>
        <topology evidence="5">Multi-pass membrane protein</topology>
    </subcellularLocation>
    <subcellularLocation>
        <location evidence="1">Membrane</location>
        <topology evidence="1">Multi-pass membrane protein</topology>
    </subcellularLocation>
</comment>
<accession>A0A5M8QDH5</accession>
<feature type="transmembrane region" description="Helical" evidence="6">
    <location>
        <begin position="71"/>
        <end position="93"/>
    </location>
</feature>
<dbReference type="PANTHER" id="PTHR11432">
    <property type="entry name" value="NADH DEHYDROGENASE SUBUNIT 1"/>
    <property type="match status" value="1"/>
</dbReference>
<keyword evidence="8" id="KW-1185">Reference proteome</keyword>
<keyword evidence="5" id="KW-0520">NAD</keyword>
<feature type="transmembrane region" description="Helical" evidence="6">
    <location>
        <begin position="12"/>
        <end position="30"/>
    </location>
</feature>
<evidence type="ECO:0000313" key="7">
    <source>
        <dbReference type="EMBL" id="KAA6433121.1"/>
    </source>
</evidence>
<feature type="transmembrane region" description="Helical" evidence="6">
    <location>
        <begin position="223"/>
        <end position="245"/>
    </location>
</feature>
<reference evidence="7 8" key="1">
    <citation type="submission" date="2019-08" db="EMBL/GenBank/DDBJ databases">
        <title>Agrococcus lahaulensis sp. nov., isolated from a cold desert of the Indian Himalayas.</title>
        <authorList>
            <person name="Qu J.H."/>
        </authorList>
    </citation>
    <scope>NUCLEOTIDE SEQUENCE [LARGE SCALE GENOMIC DNA]</scope>
    <source>
        <strain evidence="7 8">NS18</strain>
    </source>
</reference>
<feature type="transmembrane region" description="Helical" evidence="6">
    <location>
        <begin position="251"/>
        <end position="273"/>
    </location>
</feature>
<keyword evidence="3 6" id="KW-1133">Transmembrane helix</keyword>
<dbReference type="InterPro" id="IPR001694">
    <property type="entry name" value="NADH_UbQ_OxRdtase_su1/FPO"/>
</dbReference>
<evidence type="ECO:0000256" key="3">
    <source>
        <dbReference type="ARBA" id="ARBA00022989"/>
    </source>
</evidence>
<dbReference type="GO" id="GO:0005886">
    <property type="term" value="C:plasma membrane"/>
    <property type="evidence" value="ECO:0007669"/>
    <property type="project" value="UniProtKB-SubCell"/>
</dbReference>
<sequence>MSDPVVEVDPSWAIVGALLLAVLVMIAVALDGMLAARAQGGSAAASLRWPAAETARLLRQRRRSTVAADSLLWRIGGAGMLVAALLKITVVPFGEWTLFDFEAGLVWFNAMDALVWALVWLVGWGGNSVHALVGGYRFLALAVAYELPLMFALIATAIASESLNVGDIVAAQSELWFIVWMPVAFLIYSIGVVAFSVWGPFGSSLGADIAGGVAAELSGVDRLVFFAGRYGVLVAGAAFAVPLFLGGGSGAVLPAWAWSLLKTVVVLAAFVWVRRKVPLIRPEKFMEVGWMLLIPAGMLQDLLIALVMVNR</sequence>
<feature type="transmembrane region" description="Helical" evidence="6">
    <location>
        <begin position="138"/>
        <end position="159"/>
    </location>
</feature>
<dbReference type="EMBL" id="VOIR01000014">
    <property type="protein sequence ID" value="KAA6433121.1"/>
    <property type="molecule type" value="Genomic_DNA"/>
</dbReference>
<proteinExistence type="inferred from homology"/>
<keyword evidence="2 5" id="KW-0812">Transmembrane</keyword>
<protein>
    <submittedName>
        <fullName evidence="7">NADH-quinone oxidoreductase subunit H</fullName>
    </submittedName>
</protein>
<keyword evidence="4 6" id="KW-0472">Membrane</keyword>
<evidence type="ECO:0000256" key="5">
    <source>
        <dbReference type="RuleBase" id="RU000471"/>
    </source>
</evidence>
<dbReference type="PANTHER" id="PTHR11432:SF20">
    <property type="entry name" value="NADH-UBIQUINONE OXIDOREDUCTASE CHAIN 1"/>
    <property type="match status" value="1"/>
</dbReference>
<name>A0A5M8QDH5_9MICO</name>
<comment type="similarity">
    <text evidence="5">Belongs to the complex I subunit 1 family.</text>
</comment>
<evidence type="ECO:0000256" key="2">
    <source>
        <dbReference type="ARBA" id="ARBA00022692"/>
    </source>
</evidence>
<dbReference type="OrthoDB" id="5185879at2"/>